<keyword evidence="8" id="KW-0408">Iron</keyword>
<keyword evidence="7" id="KW-0479">Metal-binding</keyword>
<keyword evidence="6" id="KW-0004">4Fe-4S</keyword>
<evidence type="ECO:0000313" key="14">
    <source>
        <dbReference type="EMBL" id="TCL57562.1"/>
    </source>
</evidence>
<organism evidence="14 15">
    <name type="scientific">Kineothrix alysoides</name>
    <dbReference type="NCBI Taxonomy" id="1469948"/>
    <lineage>
        <taxon>Bacteria</taxon>
        <taxon>Bacillati</taxon>
        <taxon>Bacillota</taxon>
        <taxon>Clostridia</taxon>
        <taxon>Lachnospirales</taxon>
        <taxon>Lachnospiraceae</taxon>
        <taxon>Kineothrix</taxon>
    </lineage>
</organism>
<evidence type="ECO:0000256" key="12">
    <source>
        <dbReference type="ARBA" id="ARBA00049406"/>
    </source>
</evidence>
<keyword evidence="9" id="KW-0411">Iron-sulfur</keyword>
<dbReference type="InterPro" id="IPR005130">
    <property type="entry name" value="Ser_deHydtase-like_asu"/>
</dbReference>
<gene>
    <name evidence="14" type="ORF">EDD76_10897</name>
</gene>
<evidence type="ECO:0000259" key="13">
    <source>
        <dbReference type="Pfam" id="PF03313"/>
    </source>
</evidence>
<dbReference type="InterPro" id="IPR051318">
    <property type="entry name" value="Fe-S_L-Ser"/>
</dbReference>
<dbReference type="OrthoDB" id="9805537at2"/>
<comment type="similarity">
    <text evidence="3">Belongs to the iron-sulfur dependent L-serine dehydratase family.</text>
</comment>
<dbReference type="GO" id="GO:0051539">
    <property type="term" value="F:4 iron, 4 sulfur cluster binding"/>
    <property type="evidence" value="ECO:0007669"/>
    <property type="project" value="UniProtKB-KW"/>
</dbReference>
<evidence type="ECO:0000256" key="4">
    <source>
        <dbReference type="ARBA" id="ARBA00012093"/>
    </source>
</evidence>
<dbReference type="GO" id="GO:0046872">
    <property type="term" value="F:metal ion binding"/>
    <property type="evidence" value="ECO:0007669"/>
    <property type="project" value="UniProtKB-KW"/>
</dbReference>
<sequence>MLELYPDFYNDVFGPIMQPGSSSHTAGPCRIGYVASCLLDAPLKQIQVYLDPDGSFAGTFGWMNEDLGMLAGAYGFLPEEEKIFDIKQILSEEGILYRFDFEKIAESSHPNAVKLVLTDRNDEQAALVGNSIGGGMIEVVWAMGTPISFKGDKELVIQGSRRQYVLKPILPVITTERKKPQLFRDFNEWVRIAEENHQSLWETALAYEENSSGWGREEIVEYMRKIQRLLKRQTDYIDEAQERLLETPFSGYHFRKWENYCKQSPPAVGDVITNALAYAYRAQAFRRGVQIVPGPMGTGGGYLYSAVRAVMEARHLSGEDALHGLFVAAGVGAICYTRSEPTGETTGCAGECGVCSAMAAAAITEMSGGTPSQVESAASLALQAAIGWPCDPIPGGNNQPCFSRFTTAVTMAITFSDLALSGREGVIPFHEVVDVMDRVGREMPASLKCTAEGGLCSSLTAVECKRRFSLSIDLQS</sequence>
<accession>A0A4V2QBS2</accession>
<name>A0A4V2QBS2_9FIRM</name>
<dbReference type="Proteomes" id="UP000295718">
    <property type="component" value="Unassembled WGS sequence"/>
</dbReference>
<dbReference type="PANTHER" id="PTHR30182">
    <property type="entry name" value="L-SERINE DEHYDRATASE"/>
    <property type="match status" value="1"/>
</dbReference>
<dbReference type="STRING" id="1469948.GCA_000732725_02065"/>
<dbReference type="RefSeq" id="WP_051869390.1">
    <property type="nucleotide sequence ID" value="NZ_JPNB01000001.1"/>
</dbReference>
<dbReference type="Gene3D" id="3.30.1330.90">
    <property type="entry name" value="D-3-phosphoglycerate dehydrogenase, domain 3"/>
    <property type="match status" value="1"/>
</dbReference>
<evidence type="ECO:0000256" key="6">
    <source>
        <dbReference type="ARBA" id="ARBA00022485"/>
    </source>
</evidence>
<dbReference type="GO" id="GO:0003941">
    <property type="term" value="F:L-serine ammonia-lyase activity"/>
    <property type="evidence" value="ECO:0007669"/>
    <property type="project" value="UniProtKB-EC"/>
</dbReference>
<comment type="catalytic activity">
    <reaction evidence="12">
        <text>L-serine = pyruvate + NH4(+)</text>
        <dbReference type="Rhea" id="RHEA:19169"/>
        <dbReference type="ChEBI" id="CHEBI:15361"/>
        <dbReference type="ChEBI" id="CHEBI:28938"/>
        <dbReference type="ChEBI" id="CHEBI:33384"/>
        <dbReference type="EC" id="4.3.1.17"/>
    </reaction>
</comment>
<dbReference type="EC" id="4.3.1.17" evidence="4"/>
<dbReference type="PANTHER" id="PTHR30182:SF1">
    <property type="entry name" value="L-SERINE DEHYDRATASE 1"/>
    <property type="match status" value="1"/>
</dbReference>
<evidence type="ECO:0000256" key="5">
    <source>
        <dbReference type="ARBA" id="ARBA00022432"/>
    </source>
</evidence>
<keyword evidence="10" id="KW-0456">Lyase</keyword>
<feature type="domain" description="Serine dehydratase-like alpha subunit" evidence="13">
    <location>
        <begin position="197"/>
        <end position="455"/>
    </location>
</feature>
<dbReference type="AlphaFoldDB" id="A0A4V2QBS2"/>
<evidence type="ECO:0000256" key="7">
    <source>
        <dbReference type="ARBA" id="ARBA00022723"/>
    </source>
</evidence>
<evidence type="ECO:0000256" key="2">
    <source>
        <dbReference type="ARBA" id="ARBA00004742"/>
    </source>
</evidence>
<dbReference type="EMBL" id="SLUO01000008">
    <property type="protein sequence ID" value="TCL57562.1"/>
    <property type="molecule type" value="Genomic_DNA"/>
</dbReference>
<keyword evidence="5" id="KW-0312">Gluconeogenesis</keyword>
<evidence type="ECO:0000256" key="3">
    <source>
        <dbReference type="ARBA" id="ARBA00008636"/>
    </source>
</evidence>
<dbReference type="Pfam" id="PF03313">
    <property type="entry name" value="SDH_alpha"/>
    <property type="match status" value="1"/>
</dbReference>
<evidence type="ECO:0000256" key="11">
    <source>
        <dbReference type="ARBA" id="ARBA00041766"/>
    </source>
</evidence>
<dbReference type="GO" id="GO:0006094">
    <property type="term" value="P:gluconeogenesis"/>
    <property type="evidence" value="ECO:0007669"/>
    <property type="project" value="UniProtKB-KW"/>
</dbReference>
<dbReference type="InterPro" id="IPR029009">
    <property type="entry name" value="ASB_dom_sf"/>
</dbReference>
<comment type="cofactor">
    <cofactor evidence="1">
        <name>[4Fe-4S] cluster</name>
        <dbReference type="ChEBI" id="CHEBI:49883"/>
    </cofactor>
</comment>
<evidence type="ECO:0000256" key="9">
    <source>
        <dbReference type="ARBA" id="ARBA00023014"/>
    </source>
</evidence>
<reference evidence="14 15" key="1">
    <citation type="submission" date="2019-03" db="EMBL/GenBank/DDBJ databases">
        <title>Genomic Encyclopedia of Type Strains, Phase IV (KMG-IV): sequencing the most valuable type-strain genomes for metagenomic binning, comparative biology and taxonomic classification.</title>
        <authorList>
            <person name="Goeker M."/>
        </authorList>
    </citation>
    <scope>NUCLEOTIDE SEQUENCE [LARGE SCALE GENOMIC DNA]</scope>
    <source>
        <strain evidence="14 15">DSM 100556</strain>
    </source>
</reference>
<keyword evidence="15" id="KW-1185">Reference proteome</keyword>
<evidence type="ECO:0000256" key="1">
    <source>
        <dbReference type="ARBA" id="ARBA00001966"/>
    </source>
</evidence>
<comment type="pathway">
    <text evidence="2">Carbohydrate biosynthesis; gluconeogenesis.</text>
</comment>
<comment type="caution">
    <text evidence="14">The sequence shown here is derived from an EMBL/GenBank/DDBJ whole genome shotgun (WGS) entry which is preliminary data.</text>
</comment>
<evidence type="ECO:0000256" key="10">
    <source>
        <dbReference type="ARBA" id="ARBA00023239"/>
    </source>
</evidence>
<dbReference type="SUPFAM" id="SSF143548">
    <property type="entry name" value="Serine metabolism enzymes domain"/>
    <property type="match status" value="1"/>
</dbReference>
<evidence type="ECO:0000313" key="15">
    <source>
        <dbReference type="Proteomes" id="UP000295718"/>
    </source>
</evidence>
<protein>
    <recommendedName>
        <fullName evidence="4">L-serine ammonia-lyase</fullName>
        <ecNumber evidence="4">4.3.1.17</ecNumber>
    </recommendedName>
    <alternativeName>
        <fullName evidence="11">L-serine deaminase</fullName>
    </alternativeName>
</protein>
<evidence type="ECO:0000256" key="8">
    <source>
        <dbReference type="ARBA" id="ARBA00023004"/>
    </source>
</evidence>
<proteinExistence type="inferred from homology"/>